<keyword evidence="3" id="KW-0808">Transferase</keyword>
<dbReference type="UniPathway" id="UPA00219"/>
<keyword evidence="10" id="KW-1185">Reference proteome</keyword>
<dbReference type="GO" id="GO:0071555">
    <property type="term" value="P:cell wall organization"/>
    <property type="evidence" value="ECO:0007669"/>
    <property type="project" value="UniProtKB-UniRule"/>
</dbReference>
<dbReference type="EMBL" id="SNYC01000004">
    <property type="protein sequence ID" value="TDQ10129.1"/>
    <property type="molecule type" value="Genomic_DNA"/>
</dbReference>
<dbReference type="InterPro" id="IPR005490">
    <property type="entry name" value="LD_TPept_cat_dom"/>
</dbReference>
<dbReference type="Gene3D" id="2.40.440.10">
    <property type="entry name" value="L,D-transpeptidase catalytic domain-like"/>
    <property type="match status" value="1"/>
</dbReference>
<evidence type="ECO:0000313" key="10">
    <source>
        <dbReference type="Proteomes" id="UP000295620"/>
    </source>
</evidence>
<evidence type="ECO:0000313" key="9">
    <source>
        <dbReference type="EMBL" id="TDQ10129.1"/>
    </source>
</evidence>
<name>A0A4R6SXF2_9SPHI</name>
<dbReference type="RefSeq" id="WP_243732499.1">
    <property type="nucleotide sequence ID" value="NZ_SNYC01000004.1"/>
</dbReference>
<evidence type="ECO:0000256" key="6">
    <source>
        <dbReference type="ARBA" id="ARBA00023316"/>
    </source>
</evidence>
<reference evidence="9 10" key="1">
    <citation type="submission" date="2019-03" db="EMBL/GenBank/DDBJ databases">
        <title>Genomic Encyclopedia of Archaeal and Bacterial Type Strains, Phase II (KMG-II): from individual species to whole genera.</title>
        <authorList>
            <person name="Goeker M."/>
        </authorList>
    </citation>
    <scope>NUCLEOTIDE SEQUENCE [LARGE SCALE GENOMIC DNA]</scope>
    <source>
        <strain evidence="9 10">DSM 19035</strain>
    </source>
</reference>
<evidence type="ECO:0000256" key="1">
    <source>
        <dbReference type="ARBA" id="ARBA00004752"/>
    </source>
</evidence>
<dbReference type="AlphaFoldDB" id="A0A4R6SXF2"/>
<dbReference type="InterPro" id="IPR052905">
    <property type="entry name" value="LD-transpeptidase_YkuD-like"/>
</dbReference>
<dbReference type="GO" id="GO:0004180">
    <property type="term" value="F:carboxypeptidase activity"/>
    <property type="evidence" value="ECO:0007669"/>
    <property type="project" value="UniProtKB-ARBA"/>
</dbReference>
<dbReference type="CDD" id="cd16913">
    <property type="entry name" value="YkuD_like"/>
    <property type="match status" value="1"/>
</dbReference>
<gene>
    <name evidence="9" type="ORF">ATK78_2294</name>
</gene>
<dbReference type="GO" id="GO:0009252">
    <property type="term" value="P:peptidoglycan biosynthetic process"/>
    <property type="evidence" value="ECO:0007669"/>
    <property type="project" value="UniProtKB-UniPathway"/>
</dbReference>
<protein>
    <submittedName>
        <fullName evidence="9">L,D-transpeptidase-like protein</fullName>
    </submittedName>
</protein>
<organism evidence="9 10">
    <name type="scientific">Pedobacter metabolipauper</name>
    <dbReference type="NCBI Taxonomy" id="425513"/>
    <lineage>
        <taxon>Bacteria</taxon>
        <taxon>Pseudomonadati</taxon>
        <taxon>Bacteroidota</taxon>
        <taxon>Sphingobacteriia</taxon>
        <taxon>Sphingobacteriales</taxon>
        <taxon>Sphingobacteriaceae</taxon>
        <taxon>Pedobacter</taxon>
    </lineage>
</organism>
<dbReference type="GO" id="GO:0016740">
    <property type="term" value="F:transferase activity"/>
    <property type="evidence" value="ECO:0007669"/>
    <property type="project" value="UniProtKB-KW"/>
</dbReference>
<dbReference type="PANTHER" id="PTHR41533">
    <property type="entry name" value="L,D-TRANSPEPTIDASE HI_1667-RELATED"/>
    <property type="match status" value="1"/>
</dbReference>
<evidence type="ECO:0000256" key="2">
    <source>
        <dbReference type="ARBA" id="ARBA00005992"/>
    </source>
</evidence>
<dbReference type="Proteomes" id="UP000295620">
    <property type="component" value="Unassembled WGS sequence"/>
</dbReference>
<feature type="active site" description="Proton donor/acceptor" evidence="7">
    <location>
        <position position="411"/>
    </location>
</feature>
<proteinExistence type="inferred from homology"/>
<evidence type="ECO:0000256" key="3">
    <source>
        <dbReference type="ARBA" id="ARBA00022679"/>
    </source>
</evidence>
<sequence length="514" mass="58362">MHKSNRSKTTLIFLLAIASLSIILPACKKKVRSDISKVLFSETRNKVFKDLNADTFAVIMKRTLEQGKSKMTNPKLITSFYESKDYEPILILQHLPKGQLKNIPEYLSKTGEHGLDPRIFSAEQISTLTGKFYDKKAIKTKEEAYQDLADLELMLANSFINYSNAMQFGILSPRKIYANYYTKTKRPDSISMIRIFAVKDLKNYLDSIQPKMPQYLALQKALSEGVVGPQIDKEETSRILKANLERLRWKNKPSEKKYVLVNIADFSLDVIDNNKSVLTMKVCVGEGRNKDLTADLKEYDETGLSKDRPFSRETPQLNSMIHSVQVNPVWNIPESIATNEITKDAAKDRFYLSNKNIDVYKDGKIVEDPETIDFSAADAGKIYTFKQRPGDDNSLGKIKFLFQNDESVYLHDTPAKAAFNLPMRAVSHGCVRVEKPLDLALALFGEGTKYQTIKKEMQSDKPEAKDIVLSPQVAVYLTYITAWTDGQNVLHFRKDVYGLDIVLDSYLQRLSAGK</sequence>
<evidence type="ECO:0000256" key="5">
    <source>
        <dbReference type="ARBA" id="ARBA00022984"/>
    </source>
</evidence>
<dbReference type="InterPro" id="IPR045380">
    <property type="entry name" value="LD_TPept_scaffold_dom"/>
</dbReference>
<keyword evidence="6 7" id="KW-0961">Cell wall biogenesis/degradation</keyword>
<feature type="domain" description="L,D-TPase catalytic" evidence="8">
    <location>
        <begin position="257"/>
        <end position="453"/>
    </location>
</feature>
<keyword evidence="4 7" id="KW-0133">Cell shape</keyword>
<keyword evidence="5 7" id="KW-0573">Peptidoglycan synthesis</keyword>
<feature type="active site" description="Nucleophile" evidence="7">
    <location>
        <position position="430"/>
    </location>
</feature>
<accession>A0A4R6SXF2</accession>
<evidence type="ECO:0000256" key="4">
    <source>
        <dbReference type="ARBA" id="ARBA00022960"/>
    </source>
</evidence>
<dbReference type="GO" id="GO:0008360">
    <property type="term" value="P:regulation of cell shape"/>
    <property type="evidence" value="ECO:0007669"/>
    <property type="project" value="UniProtKB-UniRule"/>
</dbReference>
<comment type="similarity">
    <text evidence="2">Belongs to the YkuD family.</text>
</comment>
<comment type="caution">
    <text evidence="9">The sequence shown here is derived from an EMBL/GenBank/DDBJ whole genome shotgun (WGS) entry which is preliminary data.</text>
</comment>
<evidence type="ECO:0000256" key="7">
    <source>
        <dbReference type="PROSITE-ProRule" id="PRU01373"/>
    </source>
</evidence>
<comment type="pathway">
    <text evidence="1 7">Cell wall biogenesis; peptidoglycan biosynthesis.</text>
</comment>
<dbReference type="SUPFAM" id="SSF141523">
    <property type="entry name" value="L,D-transpeptidase catalytic domain-like"/>
    <property type="match status" value="1"/>
</dbReference>
<dbReference type="PROSITE" id="PS52029">
    <property type="entry name" value="LD_TPASE"/>
    <property type="match status" value="1"/>
</dbReference>
<dbReference type="InterPro" id="IPR038063">
    <property type="entry name" value="Transpep_catalytic_dom"/>
</dbReference>
<dbReference type="PANTHER" id="PTHR41533:SF2">
    <property type="entry name" value="BLR7131 PROTEIN"/>
    <property type="match status" value="1"/>
</dbReference>
<evidence type="ECO:0000259" key="8">
    <source>
        <dbReference type="PROSITE" id="PS52029"/>
    </source>
</evidence>
<dbReference type="Pfam" id="PF20142">
    <property type="entry name" value="Scaffold"/>
    <property type="match status" value="1"/>
</dbReference>
<dbReference type="Pfam" id="PF03734">
    <property type="entry name" value="YkuD"/>
    <property type="match status" value="1"/>
</dbReference>